<evidence type="ECO:0000256" key="6">
    <source>
        <dbReference type="ARBA" id="ARBA00023136"/>
    </source>
</evidence>
<proteinExistence type="inferred from homology"/>
<protein>
    <submittedName>
        <fullName evidence="8">REJ domain-containing protein</fullName>
    </submittedName>
</protein>
<dbReference type="PANTHER" id="PTHR46730:SF1">
    <property type="entry name" value="PLAT DOMAIN-CONTAINING PROTEIN"/>
    <property type="match status" value="1"/>
</dbReference>
<dbReference type="OrthoDB" id="76429at2759"/>
<dbReference type="GO" id="GO:0006816">
    <property type="term" value="P:calcium ion transport"/>
    <property type="evidence" value="ECO:0007669"/>
    <property type="project" value="TreeGrafter"/>
</dbReference>
<evidence type="ECO:0000256" key="3">
    <source>
        <dbReference type="ARBA" id="ARBA00022692"/>
    </source>
</evidence>
<dbReference type="PROSITE" id="PS51111">
    <property type="entry name" value="REJ"/>
    <property type="match status" value="1"/>
</dbReference>
<dbReference type="Proteomes" id="UP000664859">
    <property type="component" value="Unassembled WGS sequence"/>
</dbReference>
<keyword evidence="3" id="KW-0812">Transmembrane</keyword>
<name>A0A835ZDJ1_9STRA</name>
<sequence length="245" mass="25418">STATPYSWSTYVVLDAAALVPGGTYVFSLSGTDKFKAVGKATITVIANQAPSPGVFEVTPTNGVALETLFTFTGSLWSDDVDDYPLSYRFMYVVGDYTSDSQPVVIRGSSMSPSTTGILPVGNDANRQVSTLLYVSDRLGATAVAISTVTVQPVQKAAAELTAFLSTQATNLLGDAESNQNPELLVSLASTLTSVLNSATGEETGTQAEVEAATEARAELRVTLVGALAAAAASLEKTSENLDSQ</sequence>
<dbReference type="GO" id="GO:0005261">
    <property type="term" value="F:monoatomic cation channel activity"/>
    <property type="evidence" value="ECO:0007669"/>
    <property type="project" value="TreeGrafter"/>
</dbReference>
<evidence type="ECO:0000313" key="8">
    <source>
        <dbReference type="EMBL" id="KAG5190177.1"/>
    </source>
</evidence>
<feature type="domain" description="REJ" evidence="7">
    <location>
        <begin position="1"/>
        <end position="245"/>
    </location>
</feature>
<feature type="non-terminal residue" evidence="8">
    <location>
        <position position="245"/>
    </location>
</feature>
<comment type="similarity">
    <text evidence="2">Belongs to the polycystin family.</text>
</comment>
<feature type="non-terminal residue" evidence="8">
    <location>
        <position position="1"/>
    </location>
</feature>
<keyword evidence="6" id="KW-0472">Membrane</keyword>
<accession>A0A835ZDJ1</accession>
<dbReference type="Pfam" id="PF02010">
    <property type="entry name" value="REJ"/>
    <property type="match status" value="1"/>
</dbReference>
<evidence type="ECO:0000256" key="4">
    <source>
        <dbReference type="ARBA" id="ARBA00022737"/>
    </source>
</evidence>
<gene>
    <name evidence="8" type="ORF">JKP88DRAFT_153027</name>
</gene>
<keyword evidence="4" id="KW-0677">Repeat</keyword>
<evidence type="ECO:0000256" key="1">
    <source>
        <dbReference type="ARBA" id="ARBA00004370"/>
    </source>
</evidence>
<organism evidence="8 9">
    <name type="scientific">Tribonema minus</name>
    <dbReference type="NCBI Taxonomy" id="303371"/>
    <lineage>
        <taxon>Eukaryota</taxon>
        <taxon>Sar</taxon>
        <taxon>Stramenopiles</taxon>
        <taxon>Ochrophyta</taxon>
        <taxon>PX clade</taxon>
        <taxon>Xanthophyceae</taxon>
        <taxon>Tribonematales</taxon>
        <taxon>Tribonemataceae</taxon>
        <taxon>Tribonema</taxon>
    </lineage>
</organism>
<evidence type="ECO:0000256" key="2">
    <source>
        <dbReference type="ARBA" id="ARBA00007200"/>
    </source>
</evidence>
<reference evidence="8" key="1">
    <citation type="submission" date="2021-02" db="EMBL/GenBank/DDBJ databases">
        <title>First Annotated Genome of the Yellow-green Alga Tribonema minus.</title>
        <authorList>
            <person name="Mahan K.M."/>
        </authorList>
    </citation>
    <scope>NUCLEOTIDE SEQUENCE</scope>
    <source>
        <strain evidence="8">UTEX B ZZ1240</strain>
    </source>
</reference>
<evidence type="ECO:0000256" key="5">
    <source>
        <dbReference type="ARBA" id="ARBA00022989"/>
    </source>
</evidence>
<dbReference type="InterPro" id="IPR014010">
    <property type="entry name" value="REJ_dom"/>
</dbReference>
<comment type="caution">
    <text evidence="8">The sequence shown here is derived from an EMBL/GenBank/DDBJ whole genome shotgun (WGS) entry which is preliminary data.</text>
</comment>
<keyword evidence="9" id="KW-1185">Reference proteome</keyword>
<dbReference type="EMBL" id="JAFCMP010000038">
    <property type="protein sequence ID" value="KAG5190177.1"/>
    <property type="molecule type" value="Genomic_DNA"/>
</dbReference>
<dbReference type="PANTHER" id="PTHR46730">
    <property type="entry name" value="POLYCYSTIN-1"/>
    <property type="match status" value="1"/>
</dbReference>
<evidence type="ECO:0000259" key="7">
    <source>
        <dbReference type="PROSITE" id="PS51111"/>
    </source>
</evidence>
<keyword evidence="5" id="KW-1133">Transmembrane helix</keyword>
<evidence type="ECO:0000313" key="9">
    <source>
        <dbReference type="Proteomes" id="UP000664859"/>
    </source>
</evidence>
<dbReference type="GO" id="GO:0005886">
    <property type="term" value="C:plasma membrane"/>
    <property type="evidence" value="ECO:0007669"/>
    <property type="project" value="TreeGrafter"/>
</dbReference>
<dbReference type="InterPro" id="IPR002859">
    <property type="entry name" value="PKD/REJ-like"/>
</dbReference>
<comment type="subcellular location">
    <subcellularLocation>
        <location evidence="1">Membrane</location>
    </subcellularLocation>
</comment>
<dbReference type="AlphaFoldDB" id="A0A835ZDJ1"/>